<dbReference type="PANTHER" id="PTHR10545">
    <property type="entry name" value="DIAMINE N-ACETYLTRANSFERASE"/>
    <property type="match status" value="1"/>
</dbReference>
<evidence type="ECO:0000259" key="3">
    <source>
        <dbReference type="PROSITE" id="PS51186"/>
    </source>
</evidence>
<keyword evidence="1" id="KW-0808">Transferase</keyword>
<dbReference type="Proteomes" id="UP001230207">
    <property type="component" value="Unassembled WGS sequence"/>
</dbReference>
<evidence type="ECO:0000256" key="2">
    <source>
        <dbReference type="ARBA" id="ARBA00023315"/>
    </source>
</evidence>
<dbReference type="InterPro" id="IPR000182">
    <property type="entry name" value="GNAT_dom"/>
</dbReference>
<dbReference type="PROSITE" id="PS51186">
    <property type="entry name" value="GNAT"/>
    <property type="match status" value="1"/>
</dbReference>
<dbReference type="PANTHER" id="PTHR10545:SF29">
    <property type="entry name" value="GH14572P-RELATED"/>
    <property type="match status" value="1"/>
</dbReference>
<proteinExistence type="predicted"/>
<keyword evidence="2" id="KW-0012">Acyltransferase</keyword>
<gene>
    <name evidence="4" type="ORF">QO002_000963</name>
</gene>
<sequence>MTNNDLEIRPFEHRDVEEVLDLMRSLAVFEGYIDDFRVTAADVIEHGLGTSPRFGVFVATLADKVVGIAVHYEIPWTYDLKPVVVLKELFVAAEARGLGAGKALFQRLAVYAGEIGASKIAWTVLDGNEPPCASTNIRAASPIRSGGRGLSGCHENEKAAQPEGWAAFRMKFVAQRARRRSAEGW</sequence>
<accession>A0ABU0BKQ0</accession>
<keyword evidence="5" id="KW-1185">Reference proteome</keyword>
<dbReference type="Gene3D" id="3.40.630.30">
    <property type="match status" value="1"/>
</dbReference>
<dbReference type="SUPFAM" id="SSF55729">
    <property type="entry name" value="Acyl-CoA N-acyltransferases (Nat)"/>
    <property type="match status" value="1"/>
</dbReference>
<dbReference type="Pfam" id="PF00583">
    <property type="entry name" value="Acetyltransf_1"/>
    <property type="match status" value="1"/>
</dbReference>
<feature type="domain" description="N-acetyltransferase" evidence="3">
    <location>
        <begin position="6"/>
        <end position="175"/>
    </location>
</feature>
<comment type="caution">
    <text evidence="4">The sequence shown here is derived from an EMBL/GenBank/DDBJ whole genome shotgun (WGS) entry which is preliminary data.</text>
</comment>
<dbReference type="InterPro" id="IPR051016">
    <property type="entry name" value="Diverse_Substrate_AcTransf"/>
</dbReference>
<dbReference type="InterPro" id="IPR016181">
    <property type="entry name" value="Acyl_CoA_acyltransferase"/>
</dbReference>
<protein>
    <submittedName>
        <fullName evidence="4">GNAT superfamily N-acetyltransferase</fullName>
    </submittedName>
</protein>
<evidence type="ECO:0000313" key="4">
    <source>
        <dbReference type="EMBL" id="MDQ0318825.1"/>
    </source>
</evidence>
<dbReference type="CDD" id="cd04301">
    <property type="entry name" value="NAT_SF"/>
    <property type="match status" value="1"/>
</dbReference>
<dbReference type="RefSeq" id="WP_307227213.1">
    <property type="nucleotide sequence ID" value="NZ_JAUSVF010000001.1"/>
</dbReference>
<evidence type="ECO:0000256" key="1">
    <source>
        <dbReference type="ARBA" id="ARBA00022679"/>
    </source>
</evidence>
<reference evidence="4 5" key="1">
    <citation type="submission" date="2023-07" db="EMBL/GenBank/DDBJ databases">
        <title>Genomic Encyclopedia of Type Strains, Phase IV (KMG-IV): sequencing the most valuable type-strain genomes for metagenomic binning, comparative biology and taxonomic classification.</title>
        <authorList>
            <person name="Goeker M."/>
        </authorList>
    </citation>
    <scope>NUCLEOTIDE SEQUENCE [LARGE SCALE GENOMIC DNA]</scope>
    <source>
        <strain evidence="4 5">DSM 1112</strain>
    </source>
</reference>
<dbReference type="EMBL" id="JAUSVF010000001">
    <property type="protein sequence ID" value="MDQ0318825.1"/>
    <property type="molecule type" value="Genomic_DNA"/>
</dbReference>
<name>A0ABU0BKQ0_9HYPH</name>
<organism evidence="4 5">
    <name type="scientific">Pararhizobium capsulatum DSM 1112</name>
    <dbReference type="NCBI Taxonomy" id="1121113"/>
    <lineage>
        <taxon>Bacteria</taxon>
        <taxon>Pseudomonadati</taxon>
        <taxon>Pseudomonadota</taxon>
        <taxon>Alphaproteobacteria</taxon>
        <taxon>Hyphomicrobiales</taxon>
        <taxon>Rhizobiaceae</taxon>
        <taxon>Rhizobium/Agrobacterium group</taxon>
        <taxon>Pararhizobium</taxon>
    </lineage>
</organism>
<evidence type="ECO:0000313" key="5">
    <source>
        <dbReference type="Proteomes" id="UP001230207"/>
    </source>
</evidence>